<dbReference type="RefSeq" id="WP_253052802.1">
    <property type="nucleotide sequence ID" value="NZ_JAMXWN010000002.1"/>
</dbReference>
<evidence type="ECO:0000256" key="1">
    <source>
        <dbReference type="SAM" id="MobiDB-lite"/>
    </source>
</evidence>
<sequence>MNKEQEFKRQFKARENTGEHRNGRLAQQKNHADDHNVPNEYISHDKEQSEDL</sequence>
<gene>
    <name evidence="2" type="ORF">ACFP7A_13160</name>
</gene>
<name>A0ABW1WH80_9BACL</name>
<comment type="caution">
    <text evidence="2">The sequence shown here is derived from an EMBL/GenBank/DDBJ whole genome shotgun (WGS) entry which is preliminary data.</text>
</comment>
<accession>A0ABW1WH80</accession>
<evidence type="ECO:0000313" key="3">
    <source>
        <dbReference type="Proteomes" id="UP001596267"/>
    </source>
</evidence>
<evidence type="ECO:0000313" key="2">
    <source>
        <dbReference type="EMBL" id="MFC6387549.1"/>
    </source>
</evidence>
<organism evidence="2 3">
    <name type="scientific">Sporolactobacillus kofuensis</name>
    <dbReference type="NCBI Taxonomy" id="269672"/>
    <lineage>
        <taxon>Bacteria</taxon>
        <taxon>Bacillati</taxon>
        <taxon>Bacillota</taxon>
        <taxon>Bacilli</taxon>
        <taxon>Bacillales</taxon>
        <taxon>Sporolactobacillaceae</taxon>
        <taxon>Sporolactobacillus</taxon>
    </lineage>
</organism>
<feature type="region of interest" description="Disordered" evidence="1">
    <location>
        <begin position="1"/>
        <end position="52"/>
    </location>
</feature>
<reference evidence="3" key="1">
    <citation type="journal article" date="2019" name="Int. J. Syst. Evol. Microbiol.">
        <title>The Global Catalogue of Microorganisms (GCM) 10K type strain sequencing project: providing services to taxonomists for standard genome sequencing and annotation.</title>
        <authorList>
            <consortium name="The Broad Institute Genomics Platform"/>
            <consortium name="The Broad Institute Genome Sequencing Center for Infectious Disease"/>
            <person name="Wu L."/>
            <person name="Ma J."/>
        </authorList>
    </citation>
    <scope>NUCLEOTIDE SEQUENCE [LARGE SCALE GENOMIC DNA]</scope>
    <source>
        <strain evidence="3">CCUG 42001</strain>
    </source>
</reference>
<protein>
    <submittedName>
        <fullName evidence="2">Uncharacterized protein</fullName>
    </submittedName>
</protein>
<dbReference type="Proteomes" id="UP001596267">
    <property type="component" value="Unassembled WGS sequence"/>
</dbReference>
<dbReference type="EMBL" id="JBHSTQ010000017">
    <property type="protein sequence ID" value="MFC6387549.1"/>
    <property type="molecule type" value="Genomic_DNA"/>
</dbReference>
<feature type="compositionally biased region" description="Basic and acidic residues" evidence="1">
    <location>
        <begin position="30"/>
        <end position="52"/>
    </location>
</feature>
<keyword evidence="3" id="KW-1185">Reference proteome</keyword>
<proteinExistence type="predicted"/>
<feature type="compositionally biased region" description="Basic and acidic residues" evidence="1">
    <location>
        <begin position="1"/>
        <end position="22"/>
    </location>
</feature>